<keyword evidence="6" id="KW-0325">Glycoprotein</keyword>
<dbReference type="EMBL" id="JW861753">
    <property type="protein sequence ID" value="AFO94270.1"/>
    <property type="molecule type" value="mRNA"/>
</dbReference>
<dbReference type="SMART" id="SM00216">
    <property type="entry name" value="VWD"/>
    <property type="match status" value="3"/>
</dbReference>
<evidence type="ECO:0000256" key="3">
    <source>
        <dbReference type="ARBA" id="ARBA00022729"/>
    </source>
</evidence>
<dbReference type="Pfam" id="PF08742">
    <property type="entry name" value="C8"/>
    <property type="match status" value="4"/>
</dbReference>
<dbReference type="Pfam" id="PF01826">
    <property type="entry name" value="TIL"/>
    <property type="match status" value="3"/>
</dbReference>
<dbReference type="CDD" id="cd19941">
    <property type="entry name" value="TIL"/>
    <property type="match status" value="3"/>
</dbReference>
<proteinExistence type="evidence at transcript level"/>
<organism evidence="8">
    <name type="scientific">Callorhinchus milii</name>
    <name type="common">Ghost shark</name>
    <dbReference type="NCBI Taxonomy" id="7868"/>
    <lineage>
        <taxon>Eukaryota</taxon>
        <taxon>Metazoa</taxon>
        <taxon>Chordata</taxon>
        <taxon>Craniata</taxon>
        <taxon>Vertebrata</taxon>
        <taxon>Chondrichthyes</taxon>
        <taxon>Holocephali</taxon>
        <taxon>Chimaeriformes</taxon>
        <taxon>Callorhinchidae</taxon>
        <taxon>Callorhinchus</taxon>
    </lineage>
</organism>
<dbReference type="InterPro" id="IPR050780">
    <property type="entry name" value="Mucin_vWF_Thrombospondin_sf"/>
</dbReference>
<dbReference type="GO" id="GO:0031012">
    <property type="term" value="C:extracellular matrix"/>
    <property type="evidence" value="ECO:0007669"/>
    <property type="project" value="TreeGrafter"/>
</dbReference>
<dbReference type="InterPro" id="IPR001007">
    <property type="entry name" value="VWF_dom"/>
</dbReference>
<dbReference type="PANTHER" id="PTHR11339:SF264">
    <property type="entry name" value="MUCIN-6"/>
    <property type="match status" value="1"/>
</dbReference>
<dbReference type="FunFam" id="2.10.25.10:FF:000674">
    <property type="entry name" value="Mucin-2"/>
    <property type="match status" value="1"/>
</dbReference>
<feature type="non-terminal residue" evidence="8">
    <location>
        <position position="1"/>
    </location>
</feature>
<dbReference type="Pfam" id="PF00094">
    <property type="entry name" value="VWD"/>
    <property type="match status" value="3"/>
</dbReference>
<sequence length="1284" mass="143919">HLVAPECKVEKFSYIERCQQDLCKCPKKYDKNCACDTMSEYARECSRMLQTIYNWRRNDLCSPAKCPTNQIYLECGSPCYATCSNLRTTCDSHGTYGCFCPEGTVLDDISKEDLCVPLEQCPCIWNEEIYHPGERRNGLCRTCVCSMGQWNCTNLSCPGTCSVEGGSFFTTFDSRSYRLYGACTYVLVKSSMLPEHGHIEGVFARCGVKPTEICVKAIVYTNNKVKITFLKGGLVYVDNKFRGLPYVTGDIRIHRKSAKYVQMSTQFGLKMEILVHPILQLYITVQITFFGTADGLCGNFNGDAEDDFRSCMEISEGTSAIFVNSWQVGGHCASATEQTIDPCSLSHFKSAYAQQHCYILLNKTSIFGRCHGFVGPMEYYERCRYETCNYESIQDFLCSALESYVQACKLRGIVLEDWMRHVDACEANYRDMVNGESCEQQHLCPCVMNGNIYASGEKEDTLCKSCVCTVGQWNCTSEPCLGTCSVEGGSYVTSFDLKRYRFHGLCTYLLFKSAQNPKAGHIAATFYACGETSTEICLKTLIYTINKVKIEISRQDTIKVNDEIKLLPYKTGAITIYRQSSMYIQLSTSYGLEMQIQIQPVTQVYINIDSSFFGTTFGLCGNFNGESKDDFMSSTGILEHTPAPFVDSWHLDRHCAPVIDTQPCKSSLSNWGYPPTLCYLLLDTTSIFGRGHHLVDPLPYEEKCRYETCNYKTNPDFLCSALGSYAHACAAKKLILTNWRNSARRCKITCPGKQIFSYNAKACERTCMSLSDRDFEFTATDVPVEGCVCPLGLYLDTYGRCVKATQCSCILSNGKVLAPGKTTVINGQSCCCREGKVKCSGQFTDYKGLCNPQKVYFNCAYGAQDQFGTSCAQTCQMIAMNVSCTPTECVSGCICLEGTVLDENDTCVHPNNCSCKFRSEIYKRGEKMIKDCQKCVCLRGKWKCEEKVSCPATCAIHGDGHLTTFDGKSFTFDGNCEYTLVQDSCCANSTRPSFKVVTENMICSSRSGATCSREIKIYIGDVLIQMTDGTYKVTPETQTNSFHISVNPMYLSFEATISGSHILSILWNKNTNAFIQITRQSQLSVCGLCGNFNGDIRDDFLTRNMYIAADPLEFANTWKEEPTCQDVTVIIDPCDLSPARLAWAQKQCAVINNAIFNSCHKVVFQLPYYKKCIRDACGCEVFGDCDCLCGAVAVYAKACLDKGICIDWRTISFCPIYCEYFNNHDDHYNDEFRAVQTGNCSWHYQPCICPANVWSFPKSNMEGCYKCPVHQYYDEEQQLCVACE</sequence>
<dbReference type="MEROPS" id="I08.955"/>
<dbReference type="InterPro" id="IPR014853">
    <property type="entry name" value="VWF/SSPO/ZAN-like_Cys-rich_dom"/>
</dbReference>
<reference evidence="8" key="1">
    <citation type="journal article" date="2014" name="Nature">
        <title>Elephant shark genome provides unique insights into gnathostome evolution.</title>
        <authorList>
            <consortium name="International Elephant Shark Genome Sequencing Consortium"/>
            <person name="Venkatesh B."/>
            <person name="Lee A.P."/>
            <person name="Ravi V."/>
            <person name="Maurya A.K."/>
            <person name="Lian M.M."/>
            <person name="Swann J.B."/>
            <person name="Ohta Y."/>
            <person name="Flajnik M.F."/>
            <person name="Sutoh Y."/>
            <person name="Kasahara M."/>
            <person name="Hoon S."/>
            <person name="Gangu V."/>
            <person name="Roy S.W."/>
            <person name="Irimia M."/>
            <person name="Korzh V."/>
            <person name="Kondrychyn I."/>
            <person name="Lim Z.W."/>
            <person name="Tay B.H."/>
            <person name="Tohari S."/>
            <person name="Kong K.W."/>
            <person name="Ho S."/>
            <person name="Lorente-Galdos B."/>
            <person name="Quilez J."/>
            <person name="Marques-Bonet T."/>
            <person name="Raney B.J."/>
            <person name="Ingham P.W."/>
            <person name="Tay A."/>
            <person name="Hillier L.W."/>
            <person name="Minx P."/>
            <person name="Boehm T."/>
            <person name="Wilson R.K."/>
            <person name="Brenner S."/>
            <person name="Warren W.C."/>
        </authorList>
    </citation>
    <scope>NUCLEOTIDE SEQUENCE</scope>
    <source>
        <tissue evidence="8">Testis</tissue>
    </source>
</reference>
<accession>V9K9H6</accession>
<dbReference type="PROSITE" id="PS51233">
    <property type="entry name" value="VWFD"/>
    <property type="match status" value="3"/>
</dbReference>
<dbReference type="SUPFAM" id="SSF57567">
    <property type="entry name" value="Serine protease inhibitors"/>
    <property type="match status" value="3"/>
</dbReference>
<evidence type="ECO:0000256" key="5">
    <source>
        <dbReference type="ARBA" id="ARBA00023157"/>
    </source>
</evidence>
<keyword evidence="3" id="KW-0732">Signal</keyword>
<evidence type="ECO:0000259" key="7">
    <source>
        <dbReference type="PROSITE" id="PS51233"/>
    </source>
</evidence>
<dbReference type="FunFam" id="2.10.25.10:FF:000153">
    <property type="entry name" value="MUC5B isoform 1"/>
    <property type="match status" value="1"/>
</dbReference>
<keyword evidence="4" id="KW-0677">Repeat</keyword>
<dbReference type="Gene3D" id="2.10.25.10">
    <property type="entry name" value="Laminin"/>
    <property type="match status" value="3"/>
</dbReference>
<dbReference type="PANTHER" id="PTHR11339">
    <property type="entry name" value="EXTRACELLULAR MATRIX GLYCOPROTEIN RELATED"/>
    <property type="match status" value="1"/>
</dbReference>
<evidence type="ECO:0000256" key="6">
    <source>
        <dbReference type="ARBA" id="ARBA00023180"/>
    </source>
</evidence>
<comment type="subcellular location">
    <subcellularLocation>
        <location evidence="1">Secreted</location>
    </subcellularLocation>
</comment>
<feature type="domain" description="VWFD" evidence="7">
    <location>
        <begin position="952"/>
        <end position="1125"/>
    </location>
</feature>
<dbReference type="GO" id="GO:0005615">
    <property type="term" value="C:extracellular space"/>
    <property type="evidence" value="ECO:0007669"/>
    <property type="project" value="TreeGrafter"/>
</dbReference>
<keyword evidence="2" id="KW-0964">Secreted</keyword>
<dbReference type="SMART" id="SM00832">
    <property type="entry name" value="C8"/>
    <property type="match status" value="4"/>
</dbReference>
<name>V9K9H6_CALMI</name>
<dbReference type="SMART" id="SM00215">
    <property type="entry name" value="VWC_out"/>
    <property type="match status" value="3"/>
</dbReference>
<dbReference type="InterPro" id="IPR036084">
    <property type="entry name" value="Ser_inhib-like_sf"/>
</dbReference>
<protein>
    <submittedName>
        <fullName evidence="8">Mucin-6</fullName>
    </submittedName>
</protein>
<dbReference type="InterPro" id="IPR002919">
    <property type="entry name" value="TIL_dom"/>
</dbReference>
<feature type="domain" description="VWFD" evidence="7">
    <location>
        <begin position="159"/>
        <end position="333"/>
    </location>
</feature>
<evidence type="ECO:0000256" key="1">
    <source>
        <dbReference type="ARBA" id="ARBA00004613"/>
    </source>
</evidence>
<evidence type="ECO:0000313" key="8">
    <source>
        <dbReference type="EMBL" id="AFO94270.1"/>
    </source>
</evidence>
<feature type="domain" description="VWFD" evidence="7">
    <location>
        <begin position="482"/>
        <end position="656"/>
    </location>
</feature>
<evidence type="ECO:0000256" key="2">
    <source>
        <dbReference type="ARBA" id="ARBA00022525"/>
    </source>
</evidence>
<keyword evidence="5" id="KW-1015">Disulfide bond</keyword>
<dbReference type="InterPro" id="IPR001846">
    <property type="entry name" value="VWF_type-D"/>
</dbReference>
<evidence type="ECO:0000256" key="4">
    <source>
        <dbReference type="ARBA" id="ARBA00022737"/>
    </source>
</evidence>